<proteinExistence type="predicted"/>
<gene>
    <name evidence="2" type="ORF">H8K43_03575</name>
</gene>
<feature type="compositionally biased region" description="Basic and acidic residues" evidence="1">
    <location>
        <begin position="24"/>
        <end position="42"/>
    </location>
</feature>
<feature type="region of interest" description="Disordered" evidence="1">
    <location>
        <begin position="1"/>
        <end position="92"/>
    </location>
</feature>
<sequence>MNIGSVNNQSSQADTYSNNVQRLKQRDGELNKVKQENQKVKAETQTQQVAQAAQATQSADALQQARAAQENKPKPSVNGSGQVVGRLINTSA</sequence>
<feature type="compositionally biased region" description="Polar residues" evidence="1">
    <location>
        <begin position="1"/>
        <end position="22"/>
    </location>
</feature>
<organism evidence="2 3">
    <name type="scientific">Undibacterium curvum</name>
    <dbReference type="NCBI Taxonomy" id="2762294"/>
    <lineage>
        <taxon>Bacteria</taxon>
        <taxon>Pseudomonadati</taxon>
        <taxon>Pseudomonadota</taxon>
        <taxon>Betaproteobacteria</taxon>
        <taxon>Burkholderiales</taxon>
        <taxon>Oxalobacteraceae</taxon>
        <taxon>Undibacterium</taxon>
    </lineage>
</organism>
<evidence type="ECO:0000313" key="3">
    <source>
        <dbReference type="Proteomes" id="UP000654304"/>
    </source>
</evidence>
<name>A0ABR7A1M9_9BURK</name>
<dbReference type="Proteomes" id="UP000654304">
    <property type="component" value="Unassembled WGS sequence"/>
</dbReference>
<accession>A0ABR7A1M9</accession>
<dbReference type="EMBL" id="JACOGD010000002">
    <property type="protein sequence ID" value="MBC3930742.1"/>
    <property type="molecule type" value="Genomic_DNA"/>
</dbReference>
<reference evidence="2 3" key="1">
    <citation type="submission" date="2020-08" db="EMBL/GenBank/DDBJ databases">
        <title>Novel species isolated from subtropical streams in China.</title>
        <authorList>
            <person name="Lu H."/>
        </authorList>
    </citation>
    <scope>NUCLEOTIDE SEQUENCE [LARGE SCALE GENOMIC DNA]</scope>
    <source>
        <strain evidence="2 3">CY22W</strain>
    </source>
</reference>
<dbReference type="RefSeq" id="WP_186902608.1">
    <property type="nucleotide sequence ID" value="NZ_JACOGD010000002.1"/>
</dbReference>
<evidence type="ECO:0000256" key="1">
    <source>
        <dbReference type="SAM" id="MobiDB-lite"/>
    </source>
</evidence>
<comment type="caution">
    <text evidence="2">The sequence shown here is derived from an EMBL/GenBank/DDBJ whole genome shotgun (WGS) entry which is preliminary data.</text>
</comment>
<keyword evidence="3" id="KW-1185">Reference proteome</keyword>
<feature type="compositionally biased region" description="Low complexity" evidence="1">
    <location>
        <begin position="43"/>
        <end position="65"/>
    </location>
</feature>
<evidence type="ECO:0000313" key="2">
    <source>
        <dbReference type="EMBL" id="MBC3930742.1"/>
    </source>
</evidence>
<protein>
    <submittedName>
        <fullName evidence="2">Uncharacterized protein</fullName>
    </submittedName>
</protein>